<feature type="transmembrane region" description="Helical" evidence="1">
    <location>
        <begin position="60"/>
        <end position="80"/>
    </location>
</feature>
<keyword evidence="1" id="KW-0812">Transmembrane</keyword>
<name>A0A0D2KQA1_9CHLO</name>
<keyword evidence="1" id="KW-0472">Membrane</keyword>
<evidence type="ECO:0000256" key="1">
    <source>
        <dbReference type="SAM" id="Phobius"/>
    </source>
</evidence>
<gene>
    <name evidence="2" type="ORF">MNEG_10186</name>
</gene>
<accession>A0A0D2KQA1</accession>
<evidence type="ECO:0008006" key="4">
    <source>
        <dbReference type="Google" id="ProtNLM"/>
    </source>
</evidence>
<dbReference type="STRING" id="145388.A0A0D2KQA1"/>
<keyword evidence="3" id="KW-1185">Reference proteome</keyword>
<dbReference type="RefSeq" id="XP_013896798.1">
    <property type="nucleotide sequence ID" value="XM_014041344.1"/>
</dbReference>
<dbReference type="Proteomes" id="UP000054498">
    <property type="component" value="Unassembled WGS sequence"/>
</dbReference>
<feature type="transmembrane region" description="Helical" evidence="1">
    <location>
        <begin position="12"/>
        <end position="32"/>
    </location>
</feature>
<sequence length="81" mass="8497">MARAACGRGVALAVQVSVLMFCFGFCVVYLVVITDVLTGTPPQCNGLICQLTGVREGPLVARRFVMLALAAGVAAPLLLFR</sequence>
<dbReference type="AlphaFoldDB" id="A0A0D2KQA1"/>
<dbReference type="EMBL" id="KK102432">
    <property type="protein sequence ID" value="KIY97778.1"/>
    <property type="molecule type" value="Genomic_DNA"/>
</dbReference>
<protein>
    <recommendedName>
        <fullName evidence="4">Amino acid transporter transmembrane domain-containing protein</fullName>
    </recommendedName>
</protein>
<keyword evidence="1" id="KW-1133">Transmembrane helix</keyword>
<organism evidence="2 3">
    <name type="scientific">Monoraphidium neglectum</name>
    <dbReference type="NCBI Taxonomy" id="145388"/>
    <lineage>
        <taxon>Eukaryota</taxon>
        <taxon>Viridiplantae</taxon>
        <taxon>Chlorophyta</taxon>
        <taxon>core chlorophytes</taxon>
        <taxon>Chlorophyceae</taxon>
        <taxon>CS clade</taxon>
        <taxon>Sphaeropleales</taxon>
        <taxon>Selenastraceae</taxon>
        <taxon>Monoraphidium</taxon>
    </lineage>
</organism>
<reference evidence="2 3" key="1">
    <citation type="journal article" date="2013" name="BMC Genomics">
        <title>Reconstruction of the lipid metabolism for the microalga Monoraphidium neglectum from its genome sequence reveals characteristics suitable for biofuel production.</title>
        <authorList>
            <person name="Bogen C."/>
            <person name="Al-Dilaimi A."/>
            <person name="Albersmeier A."/>
            <person name="Wichmann J."/>
            <person name="Grundmann M."/>
            <person name="Rupp O."/>
            <person name="Lauersen K.J."/>
            <person name="Blifernez-Klassen O."/>
            <person name="Kalinowski J."/>
            <person name="Goesmann A."/>
            <person name="Mussgnug J.H."/>
            <person name="Kruse O."/>
        </authorList>
    </citation>
    <scope>NUCLEOTIDE SEQUENCE [LARGE SCALE GENOMIC DNA]</scope>
    <source>
        <strain evidence="2 3">SAG 48.87</strain>
    </source>
</reference>
<evidence type="ECO:0000313" key="2">
    <source>
        <dbReference type="EMBL" id="KIY97778.1"/>
    </source>
</evidence>
<dbReference type="GeneID" id="25727323"/>
<evidence type="ECO:0000313" key="3">
    <source>
        <dbReference type="Proteomes" id="UP000054498"/>
    </source>
</evidence>
<dbReference type="OrthoDB" id="542815at2759"/>
<dbReference type="KEGG" id="mng:MNEG_10186"/>
<proteinExistence type="predicted"/>